<sequence length="321" mass="32978">MVATAGTVTPTNAASFTKGATTTLTATAAGSAQFVNTDRFGFTSTTTYASTAAGEKLSYTQLGAGNIAVVDDSTNSFTGAYTESIASHADLTAAYKTAIDNNTFSLESSTDGGVTWTAVDLTAGYTSAAGNSLRMTIDDGLHKRVDTIAVTTGAAIELDFDTATGALTTATVGDTKGEVSMTSTDSLTANIHFGSSSAATDSYDVTVGRSTAAYLGVGQDAGDNVLSKDGAKMALENINSAIEMKDATRANLGATQNRLSATIDNISIQRENLQAAESRISDVDVATEMTEFNKQQILANAAVSMLSQANNLPQMAQKLLG</sequence>
<comment type="similarity">
    <text evidence="2">Belongs to the bacterial flagellin family.</text>
</comment>
<evidence type="ECO:0000256" key="2">
    <source>
        <dbReference type="ARBA" id="ARBA00005709"/>
    </source>
</evidence>
<evidence type="ECO:0000256" key="1">
    <source>
        <dbReference type="ARBA" id="ARBA00004365"/>
    </source>
</evidence>
<dbReference type="InterPro" id="IPR001492">
    <property type="entry name" value="Flagellin"/>
</dbReference>
<evidence type="ECO:0000256" key="3">
    <source>
        <dbReference type="ARBA" id="ARBA00023143"/>
    </source>
</evidence>
<evidence type="ECO:0000313" key="5">
    <source>
        <dbReference type="EMBL" id="MEZ6851946.1"/>
    </source>
</evidence>
<keyword evidence="5" id="KW-0969">Cilium</keyword>
<evidence type="ECO:0000313" key="6">
    <source>
        <dbReference type="Proteomes" id="UP001568358"/>
    </source>
</evidence>
<comment type="caution">
    <text evidence="5">The sequence shown here is derived from an EMBL/GenBank/DDBJ whole genome shotgun (WGS) entry which is preliminary data.</text>
</comment>
<proteinExistence type="inferred from homology"/>
<accession>A0ABV4JMH4</accession>
<dbReference type="EMBL" id="JBFSOO010000001">
    <property type="protein sequence ID" value="MEZ6851946.1"/>
    <property type="molecule type" value="Genomic_DNA"/>
</dbReference>
<gene>
    <name evidence="5" type="ORF">AB2Z07_00085</name>
</gene>
<organism evidence="5 6">
    <name type="scientific">Halodesulfovibrio aestuarii</name>
    <dbReference type="NCBI Taxonomy" id="126333"/>
    <lineage>
        <taxon>Bacteria</taxon>
        <taxon>Pseudomonadati</taxon>
        <taxon>Thermodesulfobacteriota</taxon>
        <taxon>Desulfovibrionia</taxon>
        <taxon>Desulfovibrionales</taxon>
        <taxon>Desulfovibrionaceae</taxon>
        <taxon>Halodesulfovibrio</taxon>
    </lineage>
</organism>
<comment type="subcellular location">
    <subcellularLocation>
        <location evidence="1">Bacterial flagellum</location>
    </subcellularLocation>
</comment>
<evidence type="ECO:0000259" key="4">
    <source>
        <dbReference type="Pfam" id="PF00700"/>
    </source>
</evidence>
<dbReference type="Proteomes" id="UP001568358">
    <property type="component" value="Unassembled WGS sequence"/>
</dbReference>
<keyword evidence="3" id="KW-0975">Bacterial flagellum</keyword>
<dbReference type="PANTHER" id="PTHR42792">
    <property type="entry name" value="FLAGELLIN"/>
    <property type="match status" value="1"/>
</dbReference>
<feature type="domain" description="Flagellin C-terminal" evidence="4">
    <location>
        <begin position="235"/>
        <end position="319"/>
    </location>
</feature>
<dbReference type="RefSeq" id="WP_371149894.1">
    <property type="nucleotide sequence ID" value="NZ_JBFSOO010000001.1"/>
</dbReference>
<dbReference type="Pfam" id="PF00700">
    <property type="entry name" value="Flagellin_C"/>
    <property type="match status" value="1"/>
</dbReference>
<dbReference type="Gene3D" id="3.30.70.2120">
    <property type="match status" value="1"/>
</dbReference>
<protein>
    <submittedName>
        <fullName evidence="5">Flagellin</fullName>
    </submittedName>
</protein>
<dbReference type="InterPro" id="IPR042187">
    <property type="entry name" value="Flagellin_C_sub2"/>
</dbReference>
<reference evidence="5 6" key="1">
    <citation type="submission" date="2024-07" db="EMBL/GenBank/DDBJ databases">
        <title>Active virus-host system and metabolic interactions in a Lokiarchaeon culture.</title>
        <authorList>
            <person name="Ponce Toledo R.I."/>
            <person name="Rodrigues Oliveira T."/>
            <person name="Schleper C."/>
        </authorList>
    </citation>
    <scope>NUCLEOTIDE SEQUENCE [LARGE SCALE GENOMIC DNA]</scope>
    <source>
        <strain evidence="5 6">B35</strain>
    </source>
</reference>
<keyword evidence="5" id="KW-0966">Cell projection</keyword>
<dbReference type="Gene3D" id="6.10.10.10">
    <property type="entry name" value="Flagellar export chaperone, C-terminal domain"/>
    <property type="match status" value="1"/>
</dbReference>
<keyword evidence="6" id="KW-1185">Reference proteome</keyword>
<dbReference type="PANTHER" id="PTHR42792:SF2">
    <property type="entry name" value="FLAGELLIN"/>
    <property type="match status" value="1"/>
</dbReference>
<dbReference type="SUPFAM" id="SSF64518">
    <property type="entry name" value="Phase 1 flagellin"/>
    <property type="match status" value="1"/>
</dbReference>
<keyword evidence="5" id="KW-0282">Flagellum</keyword>
<name>A0ABV4JMH4_9BACT</name>
<dbReference type="Gene3D" id="1.20.1330.10">
    <property type="entry name" value="f41 fragment of flagellin, N-terminal domain"/>
    <property type="match status" value="1"/>
</dbReference>
<dbReference type="InterPro" id="IPR046358">
    <property type="entry name" value="Flagellin_C"/>
</dbReference>